<reference evidence="2" key="1">
    <citation type="submission" date="2016-06" db="EMBL/GenBank/DDBJ databases">
        <title>Parallel loss of symbiosis genes in relatives of nitrogen-fixing non-legume Parasponia.</title>
        <authorList>
            <person name="Van Velzen R."/>
            <person name="Holmer R."/>
            <person name="Bu F."/>
            <person name="Rutten L."/>
            <person name="Van Zeijl A."/>
            <person name="Liu W."/>
            <person name="Santuari L."/>
            <person name="Cao Q."/>
            <person name="Sharma T."/>
            <person name="Shen D."/>
            <person name="Roswanjaya Y."/>
            <person name="Wardhani T."/>
            <person name="Kalhor M.S."/>
            <person name="Jansen J."/>
            <person name="Van den Hoogen J."/>
            <person name="Gungor B."/>
            <person name="Hartog M."/>
            <person name="Hontelez J."/>
            <person name="Verver J."/>
            <person name="Yang W.-C."/>
            <person name="Schijlen E."/>
            <person name="Repin R."/>
            <person name="Schilthuizen M."/>
            <person name="Schranz E."/>
            <person name="Heidstra R."/>
            <person name="Miyata K."/>
            <person name="Fedorova E."/>
            <person name="Kohlen W."/>
            <person name="Bisseling T."/>
            <person name="Smit S."/>
            <person name="Geurts R."/>
        </authorList>
    </citation>
    <scope>NUCLEOTIDE SEQUENCE [LARGE SCALE GENOMIC DNA]</scope>
    <source>
        <strain evidence="2">cv. RG33-2</strain>
    </source>
</reference>
<evidence type="ECO:0000313" key="1">
    <source>
        <dbReference type="EMBL" id="PON48994.1"/>
    </source>
</evidence>
<organism evidence="1 2">
    <name type="scientific">Trema orientale</name>
    <name type="common">Charcoal tree</name>
    <name type="synonym">Celtis orientalis</name>
    <dbReference type="NCBI Taxonomy" id="63057"/>
    <lineage>
        <taxon>Eukaryota</taxon>
        <taxon>Viridiplantae</taxon>
        <taxon>Streptophyta</taxon>
        <taxon>Embryophyta</taxon>
        <taxon>Tracheophyta</taxon>
        <taxon>Spermatophyta</taxon>
        <taxon>Magnoliopsida</taxon>
        <taxon>eudicotyledons</taxon>
        <taxon>Gunneridae</taxon>
        <taxon>Pentapetalae</taxon>
        <taxon>rosids</taxon>
        <taxon>fabids</taxon>
        <taxon>Rosales</taxon>
        <taxon>Cannabaceae</taxon>
        <taxon>Trema</taxon>
    </lineage>
</organism>
<evidence type="ECO:0000313" key="2">
    <source>
        <dbReference type="Proteomes" id="UP000237000"/>
    </source>
</evidence>
<feature type="non-terminal residue" evidence="1">
    <location>
        <position position="83"/>
    </location>
</feature>
<keyword evidence="2" id="KW-1185">Reference proteome</keyword>
<proteinExistence type="predicted"/>
<dbReference type="EMBL" id="JXTC01000509">
    <property type="protein sequence ID" value="PON48994.1"/>
    <property type="molecule type" value="Genomic_DNA"/>
</dbReference>
<dbReference type="InParanoid" id="A0A2P5BJM6"/>
<gene>
    <name evidence="1" type="ORF">TorRG33x02_318880</name>
</gene>
<comment type="caution">
    <text evidence="1">The sequence shown here is derived from an EMBL/GenBank/DDBJ whole genome shotgun (WGS) entry which is preliminary data.</text>
</comment>
<dbReference type="Proteomes" id="UP000237000">
    <property type="component" value="Unassembled WGS sequence"/>
</dbReference>
<name>A0A2P5BJM6_TREOI</name>
<protein>
    <submittedName>
        <fullName evidence="1">Uncharacterized protein</fullName>
    </submittedName>
</protein>
<accession>A0A2P5BJM6</accession>
<dbReference type="AlphaFoldDB" id="A0A2P5BJM6"/>
<sequence length="83" mass="9075">MKNPVQIGGGICIQPLLLVLSRQIETLEKTLSSISLSAVKAYALRFNDEEEPRPSSIIESSCSSFDLEARVRGFKAAGVHDKK</sequence>